<feature type="chain" id="PRO_5042462472" description="Surface layer protein A domain-containing protein" evidence="1">
    <location>
        <begin position="33"/>
        <end position="273"/>
    </location>
</feature>
<sequence length="273" mass="30247">MKKLTHKYATALMLLGAVAGIGLTAGTTTAHASNKYLSGIGGNEYVRTKRAMYVGIYQKHGNTYKPLLKKKGALLKINGMTQKFGSPVIKVGFTSGAVHYNRLSKLRFTSTPTIPLTKANFKKVSLKAPLRTTVLRAGKGFKQDSKLNYGNGSAFYLTLDNYIQYYSKPAMLKYDGGGTMVVDNGHNDSYSNFKPTVSAKMTKTTVKGNTTTVQYNKYIKGIPGKKLTAHKYQIKIKNLKTHGGKYFSEEDRGSWDNYTVNNKPYFSGMMYTD</sequence>
<dbReference type="Proteomes" id="UP000785759">
    <property type="component" value="Unassembled WGS sequence"/>
</dbReference>
<evidence type="ECO:0000313" key="3">
    <source>
        <dbReference type="Proteomes" id="UP000785759"/>
    </source>
</evidence>
<reference evidence="2" key="1">
    <citation type="submission" date="2018-05" db="EMBL/GenBank/DDBJ databases">
        <title>Genome Comparison of Lactic Acid Bacteria Isolated from non-Wheat Sourdough.</title>
        <authorList>
            <person name="Rice T."/>
            <person name="Axel C."/>
            <person name="Lynch K.M."/>
            <person name="Benz C."/>
            <person name="Arendt E.K."/>
            <person name="Coffey A."/>
        </authorList>
    </citation>
    <scope>NUCLEOTIDE SEQUENCE</scope>
    <source>
        <strain evidence="2">TR055</strain>
    </source>
</reference>
<accession>A0AAJ5KC16</accession>
<feature type="signal peptide" evidence="1">
    <location>
        <begin position="1"/>
        <end position="32"/>
    </location>
</feature>
<name>A0AAJ5KC16_LEVBR</name>
<comment type="caution">
    <text evidence="2">The sequence shown here is derived from an EMBL/GenBank/DDBJ whole genome shotgun (WGS) entry which is preliminary data.</text>
</comment>
<keyword evidence="1" id="KW-0732">Signal</keyword>
<organism evidence="2 3">
    <name type="scientific">Levilactobacillus brevis</name>
    <name type="common">Lactobacillus brevis</name>
    <dbReference type="NCBI Taxonomy" id="1580"/>
    <lineage>
        <taxon>Bacteria</taxon>
        <taxon>Bacillati</taxon>
        <taxon>Bacillota</taxon>
        <taxon>Bacilli</taxon>
        <taxon>Lactobacillales</taxon>
        <taxon>Lactobacillaceae</taxon>
        <taxon>Levilactobacillus</taxon>
    </lineage>
</organism>
<dbReference type="EMBL" id="QFDK01000001">
    <property type="protein sequence ID" value="TOZ06016.1"/>
    <property type="molecule type" value="Genomic_DNA"/>
</dbReference>
<protein>
    <recommendedName>
        <fullName evidence="4">Surface layer protein A domain-containing protein</fullName>
    </recommendedName>
</protein>
<evidence type="ECO:0000313" key="2">
    <source>
        <dbReference type="EMBL" id="TOZ06016.1"/>
    </source>
</evidence>
<gene>
    <name evidence="2" type="ORF">DIS17_00820</name>
</gene>
<evidence type="ECO:0008006" key="4">
    <source>
        <dbReference type="Google" id="ProtNLM"/>
    </source>
</evidence>
<proteinExistence type="predicted"/>
<dbReference type="AlphaFoldDB" id="A0AAJ5KC16"/>
<evidence type="ECO:0000256" key="1">
    <source>
        <dbReference type="SAM" id="SignalP"/>
    </source>
</evidence>
<dbReference type="RefSeq" id="WP_097545895.1">
    <property type="nucleotide sequence ID" value="NZ_BEWS01000001.1"/>
</dbReference>